<dbReference type="UniPathway" id="UPA00056">
    <property type="reaction ID" value="UER00093"/>
</dbReference>
<dbReference type="InterPro" id="IPR001228">
    <property type="entry name" value="IspD"/>
</dbReference>
<dbReference type="FunFam" id="3.90.550.10:FF:000003">
    <property type="entry name" value="2-C-methyl-D-erythritol 4-phosphate cytidylyltransferase"/>
    <property type="match status" value="1"/>
</dbReference>
<organism evidence="4 5">
    <name type="scientific">Bifidobacterium minimum</name>
    <dbReference type="NCBI Taxonomy" id="1693"/>
    <lineage>
        <taxon>Bacteria</taxon>
        <taxon>Bacillati</taxon>
        <taxon>Actinomycetota</taxon>
        <taxon>Actinomycetes</taxon>
        <taxon>Bifidobacteriales</taxon>
        <taxon>Bifidobacteriaceae</taxon>
        <taxon>Bifidobacterium</taxon>
    </lineage>
</organism>
<dbReference type="InterPro" id="IPR050088">
    <property type="entry name" value="IspD/TarI_cytidylyltransf_bact"/>
</dbReference>
<dbReference type="SUPFAM" id="SSF53448">
    <property type="entry name" value="Nucleotide-diphospho-sugar transferases"/>
    <property type="match status" value="1"/>
</dbReference>
<dbReference type="PANTHER" id="PTHR32125:SF4">
    <property type="entry name" value="2-C-METHYL-D-ERYTHRITOL 4-PHOSPHATE CYTIDYLYLTRANSFERASE, CHLOROPLASTIC"/>
    <property type="match status" value="1"/>
</dbReference>
<dbReference type="GO" id="GO:0050518">
    <property type="term" value="F:2-C-methyl-D-erythritol 4-phosphate cytidylyltransferase activity"/>
    <property type="evidence" value="ECO:0007669"/>
    <property type="project" value="UniProtKB-UniRule"/>
</dbReference>
<sequence>MSDEREPLGEGMAMGAPSVDADARRAPVVAVILAAGFGTRFDPMRPKQLVSVGGRPVIAWSIDAFEANPRITDILVVVNPQVRHAVERLVDERGYPKVRAVIDGGEQRFDSTVNALRMLDSAGIPDDARLLIHDAVRPFVGQSVITACVASLDGYAASTVAVASTDTVLVTEESEGSRLITSVPDRSLMYRAQTPQAFRFATLRKAYELASRDPGFTPTDDTRVVVDYLPHTDVAIVPGDDTNIKITTREDMPVAERIAARILVGSR</sequence>
<keyword evidence="3" id="KW-0414">Isoprene biosynthesis</keyword>
<keyword evidence="5" id="KW-1185">Reference proteome</keyword>
<feature type="site" description="Positions MEP for the nucleophilic attack" evidence="3">
    <location>
        <position position="186"/>
    </location>
</feature>
<comment type="catalytic activity">
    <reaction evidence="3">
        <text>2-C-methyl-D-erythritol 4-phosphate + CTP + H(+) = 4-CDP-2-C-methyl-D-erythritol + diphosphate</text>
        <dbReference type="Rhea" id="RHEA:13429"/>
        <dbReference type="ChEBI" id="CHEBI:15378"/>
        <dbReference type="ChEBI" id="CHEBI:33019"/>
        <dbReference type="ChEBI" id="CHEBI:37563"/>
        <dbReference type="ChEBI" id="CHEBI:57823"/>
        <dbReference type="ChEBI" id="CHEBI:58262"/>
        <dbReference type="EC" id="2.7.7.60"/>
    </reaction>
</comment>
<accession>A0A087BMD0</accession>
<dbReference type="AlphaFoldDB" id="A0A087BMD0"/>
<proteinExistence type="inferred from homology"/>
<keyword evidence="2 3" id="KW-0548">Nucleotidyltransferase</keyword>
<dbReference type="eggNOG" id="COG1211">
    <property type="taxonomic scope" value="Bacteria"/>
</dbReference>
<dbReference type="InterPro" id="IPR029044">
    <property type="entry name" value="Nucleotide-diphossugar_trans"/>
</dbReference>
<dbReference type="CDD" id="cd02516">
    <property type="entry name" value="CDP-ME_synthetase"/>
    <property type="match status" value="1"/>
</dbReference>
<evidence type="ECO:0000313" key="4">
    <source>
        <dbReference type="EMBL" id="KFI72180.1"/>
    </source>
</evidence>
<comment type="pathway">
    <text evidence="3">Isoprenoid biosynthesis; isopentenyl diphosphate biosynthesis via DXP pathway; isopentenyl diphosphate from 1-deoxy-D-xylulose 5-phosphate: step 2/6.</text>
</comment>
<name>A0A087BMD0_9BIFI</name>
<keyword evidence="1 3" id="KW-0808">Transferase</keyword>
<dbReference type="PANTHER" id="PTHR32125">
    <property type="entry name" value="2-C-METHYL-D-ERYTHRITOL 4-PHOSPHATE CYTIDYLYLTRANSFERASE, CHLOROPLASTIC"/>
    <property type="match status" value="1"/>
</dbReference>
<evidence type="ECO:0000256" key="3">
    <source>
        <dbReference type="HAMAP-Rule" id="MF_00108"/>
    </source>
</evidence>
<feature type="site" description="Positions MEP for the nucleophilic attack" evidence="3">
    <location>
        <position position="245"/>
    </location>
</feature>
<evidence type="ECO:0000256" key="2">
    <source>
        <dbReference type="ARBA" id="ARBA00022695"/>
    </source>
</evidence>
<evidence type="ECO:0000313" key="5">
    <source>
        <dbReference type="Proteomes" id="UP000029014"/>
    </source>
</evidence>
<comment type="function">
    <text evidence="3">Catalyzes the formation of 4-diphosphocytidyl-2-C-methyl-D-erythritol from CTP and 2-C-methyl-D-erythritol 4-phosphate (MEP).</text>
</comment>
<dbReference type="STRING" id="1693.BMIN_0069"/>
<comment type="caution">
    <text evidence="4">The sequence shown here is derived from an EMBL/GenBank/DDBJ whole genome shotgun (WGS) entry which is preliminary data.</text>
</comment>
<dbReference type="EMBL" id="JGZD01000009">
    <property type="protein sequence ID" value="KFI72180.1"/>
    <property type="molecule type" value="Genomic_DNA"/>
</dbReference>
<feature type="site" description="Transition state stabilizer" evidence="3">
    <location>
        <position position="40"/>
    </location>
</feature>
<dbReference type="Gene3D" id="3.90.550.10">
    <property type="entry name" value="Spore Coat Polysaccharide Biosynthesis Protein SpsA, Chain A"/>
    <property type="match status" value="1"/>
</dbReference>
<dbReference type="HAMAP" id="MF_00108">
    <property type="entry name" value="IspD"/>
    <property type="match status" value="1"/>
</dbReference>
<dbReference type="Pfam" id="PF01128">
    <property type="entry name" value="IspD"/>
    <property type="match status" value="1"/>
</dbReference>
<comment type="similarity">
    <text evidence="3">Belongs to the IspD/TarI cytidylyltransferase family. IspD subfamily.</text>
</comment>
<reference evidence="4 5" key="1">
    <citation type="submission" date="2014-03" db="EMBL/GenBank/DDBJ databases">
        <title>Genomics of Bifidobacteria.</title>
        <authorList>
            <person name="Ventura M."/>
            <person name="Milani C."/>
            <person name="Lugli G.A."/>
        </authorList>
    </citation>
    <scope>NUCLEOTIDE SEQUENCE [LARGE SCALE GENOMIC DNA]</scope>
    <source>
        <strain evidence="4 5">LMG 11592</strain>
    </source>
</reference>
<protein>
    <recommendedName>
        <fullName evidence="3">2-C-methyl-D-erythritol 4-phosphate cytidylyltransferase</fullName>
        <ecNumber evidence="3">2.7.7.60</ecNumber>
    </recommendedName>
    <alternativeName>
        <fullName evidence="3">4-diphosphocytidyl-2C-methyl-D-erythritol synthase</fullName>
    </alternativeName>
    <alternativeName>
        <fullName evidence="3">MEP cytidylyltransferase</fullName>
        <shortName evidence="3">MCT</shortName>
    </alternativeName>
</protein>
<feature type="site" description="Transition state stabilizer" evidence="3">
    <location>
        <position position="47"/>
    </location>
</feature>
<gene>
    <name evidence="3" type="primary">ispD</name>
    <name evidence="4" type="ORF">BMIN_0069</name>
</gene>
<dbReference type="InterPro" id="IPR034683">
    <property type="entry name" value="IspD/TarI"/>
</dbReference>
<evidence type="ECO:0000256" key="1">
    <source>
        <dbReference type="ARBA" id="ARBA00022679"/>
    </source>
</evidence>
<dbReference type="Proteomes" id="UP000029014">
    <property type="component" value="Unassembled WGS sequence"/>
</dbReference>
<dbReference type="GO" id="GO:0019288">
    <property type="term" value="P:isopentenyl diphosphate biosynthetic process, methylerythritol 4-phosphate pathway"/>
    <property type="evidence" value="ECO:0007669"/>
    <property type="project" value="UniProtKB-UniRule"/>
</dbReference>
<dbReference type="EC" id="2.7.7.60" evidence="3"/>